<feature type="compositionally biased region" description="Polar residues" evidence="1">
    <location>
        <begin position="43"/>
        <end position="66"/>
    </location>
</feature>
<organism evidence="2 3">
    <name type="scientific">Fructobacillus fructosus</name>
    <dbReference type="NCBI Taxonomy" id="1631"/>
    <lineage>
        <taxon>Bacteria</taxon>
        <taxon>Bacillati</taxon>
        <taxon>Bacillota</taxon>
        <taxon>Bacilli</taxon>
        <taxon>Lactobacillales</taxon>
        <taxon>Lactobacillaceae</taxon>
        <taxon>Fructobacillus</taxon>
    </lineage>
</organism>
<evidence type="ECO:0000313" key="2">
    <source>
        <dbReference type="EMBL" id="CAK1249260.1"/>
    </source>
</evidence>
<accession>A0ABM9MYG1</accession>
<comment type="caution">
    <text evidence="2">The sequence shown here is derived from an EMBL/GenBank/DDBJ whole genome shotgun (WGS) entry which is preliminary data.</text>
</comment>
<dbReference type="Proteomes" id="UP001314261">
    <property type="component" value="Unassembled WGS sequence"/>
</dbReference>
<gene>
    <name evidence="2" type="ORF">R54839_PPFHFPJH_01273</name>
</gene>
<dbReference type="RefSeq" id="WP_187753366.1">
    <property type="nucleotide sequence ID" value="NZ_CAUZLR010000008.1"/>
</dbReference>
<keyword evidence="3" id="KW-1185">Reference proteome</keyword>
<name>A0ABM9MYG1_9LACO</name>
<feature type="compositionally biased region" description="Basic and acidic residues" evidence="1">
    <location>
        <begin position="79"/>
        <end position="95"/>
    </location>
</feature>
<evidence type="ECO:0000256" key="1">
    <source>
        <dbReference type="SAM" id="MobiDB-lite"/>
    </source>
</evidence>
<feature type="compositionally biased region" description="Basic and acidic residues" evidence="1">
    <location>
        <begin position="112"/>
        <end position="133"/>
    </location>
</feature>
<proteinExistence type="predicted"/>
<evidence type="ECO:0000313" key="3">
    <source>
        <dbReference type="Proteomes" id="UP001314261"/>
    </source>
</evidence>
<sequence>MTKTSVKTFFPTRKTWLVASTVFISTGVLDMLQKDRAVRADETQSVIQSMDQKNASISPTLLPSKQQEGDALGSADSKSSSEKSMRVVEESEENKQASVAQKPPMPQVVQQSEDRLQQATPNEKKECSYADKMDRFYASSTV</sequence>
<dbReference type="EMBL" id="CAUZLR010000008">
    <property type="protein sequence ID" value="CAK1249260.1"/>
    <property type="molecule type" value="Genomic_DNA"/>
</dbReference>
<protein>
    <submittedName>
        <fullName evidence="2">Uncharacterized protein</fullName>
    </submittedName>
</protein>
<feature type="region of interest" description="Disordered" evidence="1">
    <location>
        <begin position="42"/>
        <end position="133"/>
    </location>
</feature>
<reference evidence="2 3" key="1">
    <citation type="submission" date="2023-10" db="EMBL/GenBank/DDBJ databases">
        <authorList>
            <person name="Botero Cardona J."/>
        </authorList>
    </citation>
    <scope>NUCLEOTIDE SEQUENCE [LARGE SCALE GENOMIC DNA]</scope>
    <source>
        <strain evidence="2 3">R-54839</strain>
    </source>
</reference>